<feature type="region of interest" description="Disordered" evidence="1">
    <location>
        <begin position="117"/>
        <end position="137"/>
    </location>
</feature>
<dbReference type="EMBL" id="CACTIH010000058">
    <property type="protein sequence ID" value="CAA2945089.1"/>
    <property type="molecule type" value="Genomic_DNA"/>
</dbReference>
<comment type="caution">
    <text evidence="2">The sequence shown here is derived from an EMBL/GenBank/DDBJ whole genome shotgun (WGS) entry which is preliminary data.</text>
</comment>
<dbReference type="AlphaFoldDB" id="A0A8S0PGH1"/>
<reference evidence="2 3" key="1">
    <citation type="submission" date="2019-12" db="EMBL/GenBank/DDBJ databases">
        <authorList>
            <person name="Alioto T."/>
            <person name="Alioto T."/>
            <person name="Gomez Garrido J."/>
        </authorList>
    </citation>
    <scope>NUCLEOTIDE SEQUENCE [LARGE SCALE GENOMIC DNA]</scope>
</reference>
<dbReference type="Proteomes" id="UP000594638">
    <property type="component" value="Unassembled WGS sequence"/>
</dbReference>
<accession>A0A8S0PGH1</accession>
<organism evidence="2 3">
    <name type="scientific">Olea europaea subsp. europaea</name>
    <dbReference type="NCBI Taxonomy" id="158383"/>
    <lineage>
        <taxon>Eukaryota</taxon>
        <taxon>Viridiplantae</taxon>
        <taxon>Streptophyta</taxon>
        <taxon>Embryophyta</taxon>
        <taxon>Tracheophyta</taxon>
        <taxon>Spermatophyta</taxon>
        <taxon>Magnoliopsida</taxon>
        <taxon>eudicotyledons</taxon>
        <taxon>Gunneridae</taxon>
        <taxon>Pentapetalae</taxon>
        <taxon>asterids</taxon>
        <taxon>lamiids</taxon>
        <taxon>Lamiales</taxon>
        <taxon>Oleaceae</taxon>
        <taxon>Oleeae</taxon>
        <taxon>Olea</taxon>
    </lineage>
</organism>
<dbReference type="Gramene" id="OE9A009872T1">
    <property type="protein sequence ID" value="OE9A009872C1"/>
    <property type="gene ID" value="OE9A009872"/>
</dbReference>
<protein>
    <submittedName>
        <fullName evidence="2">Uncharacterized protein</fullName>
    </submittedName>
</protein>
<keyword evidence="3" id="KW-1185">Reference proteome</keyword>
<evidence type="ECO:0000256" key="1">
    <source>
        <dbReference type="SAM" id="MobiDB-lite"/>
    </source>
</evidence>
<gene>
    <name evidence="2" type="ORF">OLEA9_A009872</name>
</gene>
<proteinExistence type="predicted"/>
<evidence type="ECO:0000313" key="3">
    <source>
        <dbReference type="Proteomes" id="UP000594638"/>
    </source>
</evidence>
<evidence type="ECO:0000313" key="2">
    <source>
        <dbReference type="EMBL" id="CAA2945089.1"/>
    </source>
</evidence>
<sequence length="137" mass="15795">METNPRIEPRPRLQKVNKAGYFYAPTKESSILKMTGQESSYRLKITSRNFKIDILVEGQFNLLQPAGKQRQMRWRNLVARNGMKSINDDRREPDQPKANHKIWATWAKLQVGNGSHSKLEQYGSGRNGVKQLGLNKE</sequence>
<name>A0A8S0PGH1_OLEEU</name>